<keyword evidence="1" id="KW-1133">Transmembrane helix</keyword>
<organism evidence="2 3">
    <name type="scientific">Bifidobacterium breve MCC 1128</name>
    <dbReference type="NCBI Taxonomy" id="1365965"/>
    <lineage>
        <taxon>Bacteria</taxon>
        <taxon>Bacillati</taxon>
        <taxon>Actinomycetota</taxon>
        <taxon>Actinomycetes</taxon>
        <taxon>Bifidobacteriales</taxon>
        <taxon>Bifidobacteriaceae</taxon>
        <taxon>Bifidobacterium</taxon>
    </lineage>
</organism>
<dbReference type="Proteomes" id="UP000037193">
    <property type="component" value="Unassembled WGS sequence"/>
</dbReference>
<feature type="transmembrane region" description="Helical" evidence="1">
    <location>
        <begin position="242"/>
        <end position="261"/>
    </location>
</feature>
<evidence type="ECO:0000313" key="2">
    <source>
        <dbReference type="EMBL" id="KOA39962.1"/>
    </source>
</evidence>
<dbReference type="AlphaFoldDB" id="A0A0L7AXL1"/>
<proteinExistence type="predicted"/>
<name>A0A0L7AXL1_BIFBR</name>
<dbReference type="EMBL" id="AVQD01000012">
    <property type="protein sequence ID" value="KOA39962.1"/>
    <property type="molecule type" value="Genomic_DNA"/>
</dbReference>
<dbReference type="RefSeq" id="WP_052789555.1">
    <property type="nucleotide sequence ID" value="NZ_AVQD01000012.1"/>
</dbReference>
<sequence length="275" mass="28466">MTDHLDETIDRLTDETPDGHLLAALDAVERSHSGDAPPAAAVMARIRASRSPLDGPAWSWARSLRLFMLLLGRQSRVVPWQVVPATLALMAFAGLGARFFAVGWGATVVSHAFCSMVLAGVLLSVTMALGDSRADMISSATPLGTGAVTLVRLVFILACDVMFGLMVTTVMGAQGYGTFGVLLVGWLSPLLLVAGVGAMLAIRFSSGVGFGVGLLLVAVIRTDLLGLTGLPAAGWIDMTRPFGQPLLAVTGLMACAAAVAFSGRLSEARMAAAAV</sequence>
<evidence type="ECO:0000256" key="1">
    <source>
        <dbReference type="SAM" id="Phobius"/>
    </source>
</evidence>
<keyword evidence="1" id="KW-0812">Transmembrane</keyword>
<reference evidence="2 3" key="1">
    <citation type="journal article" date="2015" name="Int J Genomics">
        <title>Comparative Genomics Revealed Genetic Diversity and Species/Strain-Level Differences in Carbohydrate Metabolism of Three Probiotic Bifidobacterial Species.</title>
        <authorList>
            <person name="Odamaki T."/>
            <person name="Horigome A."/>
            <person name="Sugahara H."/>
            <person name="Hashikura N."/>
            <person name="Minami J."/>
            <person name="Xiao J.Z."/>
            <person name="Abe F."/>
        </authorList>
    </citation>
    <scope>NUCLEOTIDE SEQUENCE [LARGE SCALE GENOMIC DNA]</scope>
    <source>
        <strain evidence="2 3">MCC 1128</strain>
    </source>
</reference>
<keyword evidence="1" id="KW-0472">Membrane</keyword>
<feature type="transmembrane region" description="Helical" evidence="1">
    <location>
        <begin position="179"/>
        <end position="202"/>
    </location>
</feature>
<accession>A0A0L7AXL1</accession>
<feature type="transmembrane region" description="Helical" evidence="1">
    <location>
        <begin position="108"/>
        <end position="129"/>
    </location>
</feature>
<feature type="transmembrane region" description="Helical" evidence="1">
    <location>
        <begin position="150"/>
        <end position="173"/>
    </location>
</feature>
<protein>
    <submittedName>
        <fullName evidence="2">Uncharacterized protein</fullName>
    </submittedName>
</protein>
<dbReference type="PATRIC" id="fig|1365965.3.peg.1522"/>
<evidence type="ECO:0000313" key="3">
    <source>
        <dbReference type="Proteomes" id="UP000037193"/>
    </source>
</evidence>
<comment type="caution">
    <text evidence="2">The sequence shown here is derived from an EMBL/GenBank/DDBJ whole genome shotgun (WGS) entry which is preliminary data.</text>
</comment>
<feature type="transmembrane region" description="Helical" evidence="1">
    <location>
        <begin position="77"/>
        <end position="102"/>
    </location>
</feature>
<feature type="transmembrane region" description="Helical" evidence="1">
    <location>
        <begin position="214"/>
        <end position="236"/>
    </location>
</feature>
<gene>
    <name evidence="2" type="ORF">BBM1128_07580</name>
</gene>